<evidence type="ECO:0000256" key="1">
    <source>
        <dbReference type="SAM" id="Phobius"/>
    </source>
</evidence>
<dbReference type="Proteomes" id="UP001058098">
    <property type="component" value="Chromosome"/>
</dbReference>
<dbReference type="RefSeq" id="WP_309508866.1">
    <property type="nucleotide sequence ID" value="NZ_CP062229.1"/>
</dbReference>
<accession>A0ABY5R5Y0</accession>
<keyword evidence="1" id="KW-0812">Transmembrane</keyword>
<sequence length="111" mass="12081">MLGILANRIYRHLFAAQVIALIGTGLATVALGLGVTFGLSATFVILACIAGAALFTALLVWPASDPEVLEHQHRGLPEHDPHWAEGSDHFGHRHAHAFVIDKLHPEWPREP</sequence>
<organism evidence="2 3">
    <name type="scientific">Mesorhizobium onobrychidis</name>
    <dbReference type="NCBI Taxonomy" id="2775404"/>
    <lineage>
        <taxon>Bacteria</taxon>
        <taxon>Pseudomonadati</taxon>
        <taxon>Pseudomonadota</taxon>
        <taxon>Alphaproteobacteria</taxon>
        <taxon>Hyphomicrobiales</taxon>
        <taxon>Phyllobacteriaceae</taxon>
        <taxon>Mesorhizobium</taxon>
    </lineage>
</organism>
<evidence type="ECO:0008006" key="4">
    <source>
        <dbReference type="Google" id="ProtNLM"/>
    </source>
</evidence>
<evidence type="ECO:0000313" key="2">
    <source>
        <dbReference type="EMBL" id="UVC18251.1"/>
    </source>
</evidence>
<protein>
    <recommendedName>
        <fullName evidence="4">MFS transporter</fullName>
    </recommendedName>
</protein>
<evidence type="ECO:0000313" key="3">
    <source>
        <dbReference type="Proteomes" id="UP001058098"/>
    </source>
</evidence>
<reference evidence="2" key="1">
    <citation type="submission" date="2020-09" db="EMBL/GenBank/DDBJ databases">
        <title>Rhizobia associated with sainfoin plants.</title>
        <authorList>
            <person name="Asharfi S."/>
            <person name="Kuzmanovic N."/>
            <person name="Bunk B."/>
            <person name="Sproeer C."/>
            <person name="Becker M."/>
            <person name="Thuenen T."/>
        </authorList>
    </citation>
    <scope>NUCLEOTIDE SEQUENCE</scope>
    <source>
        <strain evidence="2">OM4</strain>
    </source>
</reference>
<dbReference type="EMBL" id="CP062229">
    <property type="protein sequence ID" value="UVC18251.1"/>
    <property type="molecule type" value="Genomic_DNA"/>
</dbReference>
<gene>
    <name evidence="2" type="ORF">IHQ72_14890</name>
</gene>
<keyword evidence="3" id="KW-1185">Reference proteome</keyword>
<keyword evidence="1" id="KW-1133">Transmembrane helix</keyword>
<name>A0ABY5R5Y0_9HYPH</name>
<keyword evidence="1" id="KW-0472">Membrane</keyword>
<proteinExistence type="predicted"/>
<feature type="transmembrane region" description="Helical" evidence="1">
    <location>
        <begin position="12"/>
        <end position="33"/>
    </location>
</feature>
<feature type="transmembrane region" description="Helical" evidence="1">
    <location>
        <begin position="39"/>
        <end position="61"/>
    </location>
</feature>